<evidence type="ECO:0000313" key="7">
    <source>
        <dbReference type="EMBL" id="SDE50122.1"/>
    </source>
</evidence>
<dbReference type="GO" id="GO:0000502">
    <property type="term" value="C:proteasome complex"/>
    <property type="evidence" value="ECO:0007669"/>
    <property type="project" value="UniProtKB-KW"/>
</dbReference>
<dbReference type="Proteomes" id="UP000183685">
    <property type="component" value="Unassembled WGS sequence"/>
</dbReference>
<dbReference type="Pfam" id="PF14464">
    <property type="entry name" value="Prok-JAB"/>
    <property type="match status" value="1"/>
</dbReference>
<accession>A0A1G7DEZ3</accession>
<keyword evidence="5" id="KW-0482">Metalloprotease</keyword>
<dbReference type="RefSeq" id="WP_068304980.1">
    <property type="nucleotide sequence ID" value="NZ_FNAK01000007.1"/>
</dbReference>
<dbReference type="InterPro" id="IPR037518">
    <property type="entry name" value="MPN"/>
</dbReference>
<dbReference type="SMART" id="SM00232">
    <property type="entry name" value="JAB_MPN"/>
    <property type="match status" value="1"/>
</dbReference>
<dbReference type="InterPro" id="IPR028090">
    <property type="entry name" value="JAB_dom_prok"/>
</dbReference>
<dbReference type="GO" id="GO:0008270">
    <property type="term" value="F:zinc ion binding"/>
    <property type="evidence" value="ECO:0007669"/>
    <property type="project" value="TreeGrafter"/>
</dbReference>
<dbReference type="AlphaFoldDB" id="A0A1G7DEZ3"/>
<feature type="domain" description="MPN" evidence="6">
    <location>
        <begin position="7"/>
        <end position="143"/>
    </location>
</feature>
<dbReference type="GO" id="GO:0008235">
    <property type="term" value="F:metalloexopeptidase activity"/>
    <property type="evidence" value="ECO:0007669"/>
    <property type="project" value="TreeGrafter"/>
</dbReference>
<name>A0A1G7DEZ3_9PROT</name>
<keyword evidence="3" id="KW-0378">Hydrolase</keyword>
<dbReference type="SUPFAM" id="SSF102712">
    <property type="entry name" value="JAB1/MPN domain"/>
    <property type="match status" value="1"/>
</dbReference>
<evidence type="ECO:0000256" key="3">
    <source>
        <dbReference type="ARBA" id="ARBA00022801"/>
    </source>
</evidence>
<evidence type="ECO:0000256" key="2">
    <source>
        <dbReference type="ARBA" id="ARBA00022723"/>
    </source>
</evidence>
<organism evidence="7 8">
    <name type="scientific">Kordiimonas lacus</name>
    <dbReference type="NCBI Taxonomy" id="637679"/>
    <lineage>
        <taxon>Bacteria</taxon>
        <taxon>Pseudomonadati</taxon>
        <taxon>Pseudomonadota</taxon>
        <taxon>Alphaproteobacteria</taxon>
        <taxon>Kordiimonadales</taxon>
        <taxon>Kordiimonadaceae</taxon>
        <taxon>Kordiimonas</taxon>
    </lineage>
</organism>
<dbReference type="OrthoDB" id="9802958at2"/>
<keyword evidence="2" id="KW-0479">Metal-binding</keyword>
<keyword evidence="4" id="KW-0862">Zinc</keyword>
<evidence type="ECO:0000256" key="4">
    <source>
        <dbReference type="ARBA" id="ARBA00022833"/>
    </source>
</evidence>
<gene>
    <name evidence="7" type="ORF">SAMN04488071_3084</name>
</gene>
<dbReference type="InterPro" id="IPR051929">
    <property type="entry name" value="VirAsm_ModProt"/>
</dbReference>
<dbReference type="PANTHER" id="PTHR34858">
    <property type="entry name" value="CYSO-CYSTEINE PEPTIDASE"/>
    <property type="match status" value="1"/>
</dbReference>
<dbReference type="STRING" id="637679.GCA_001550055_02221"/>
<evidence type="ECO:0000259" key="6">
    <source>
        <dbReference type="PROSITE" id="PS50249"/>
    </source>
</evidence>
<keyword evidence="7" id="KW-0647">Proteasome</keyword>
<protein>
    <submittedName>
        <fullName evidence="7">Proteasome lid subunit RPN8/RPN11, contains Jab1/MPN metalloenzyme (JAMM) motif</fullName>
    </submittedName>
</protein>
<dbReference type="InterPro" id="IPR000555">
    <property type="entry name" value="JAMM/MPN+_dom"/>
</dbReference>
<evidence type="ECO:0000313" key="8">
    <source>
        <dbReference type="Proteomes" id="UP000183685"/>
    </source>
</evidence>
<evidence type="ECO:0000256" key="5">
    <source>
        <dbReference type="ARBA" id="ARBA00023049"/>
    </source>
</evidence>
<proteinExistence type="predicted"/>
<dbReference type="Gene3D" id="3.40.140.10">
    <property type="entry name" value="Cytidine Deaminase, domain 2"/>
    <property type="match status" value="1"/>
</dbReference>
<keyword evidence="1" id="KW-0645">Protease</keyword>
<reference evidence="7 8" key="1">
    <citation type="submission" date="2016-10" db="EMBL/GenBank/DDBJ databases">
        <authorList>
            <person name="de Groot N.N."/>
        </authorList>
    </citation>
    <scope>NUCLEOTIDE SEQUENCE [LARGE SCALE GENOMIC DNA]</scope>
    <source>
        <strain evidence="7 8">CGMCC 1.9109</strain>
    </source>
</reference>
<dbReference type="CDD" id="cd08070">
    <property type="entry name" value="MPN_like"/>
    <property type="match status" value="1"/>
</dbReference>
<dbReference type="GO" id="GO:0006508">
    <property type="term" value="P:proteolysis"/>
    <property type="evidence" value="ECO:0007669"/>
    <property type="project" value="UniProtKB-KW"/>
</dbReference>
<dbReference type="PROSITE" id="PS50249">
    <property type="entry name" value="MPN"/>
    <property type="match status" value="1"/>
</dbReference>
<dbReference type="EMBL" id="FNAK01000007">
    <property type="protein sequence ID" value="SDE50122.1"/>
    <property type="molecule type" value="Genomic_DNA"/>
</dbReference>
<dbReference type="PANTHER" id="PTHR34858:SF1">
    <property type="entry name" value="CYSO-CYSTEINE PEPTIDASE"/>
    <property type="match status" value="1"/>
</dbReference>
<keyword evidence="8" id="KW-1185">Reference proteome</keyword>
<sequence>MAGQVNVRLSATLLEMLERTAWQAEPHEACALLLGEVGGSEVRLTQAVVTDNVTEGNPETSFEIDPGMHILMQKAARAGGPQIVGVWHSHPNGVARPSDTDRAQSVEPGWVWLISGVRDGMCEHGAFRAGTGDPHQLDECMLKVSSD</sequence>
<evidence type="ECO:0000256" key="1">
    <source>
        <dbReference type="ARBA" id="ARBA00022670"/>
    </source>
</evidence>